<gene>
    <name evidence="3" type="ORF">BKA10_003108</name>
</gene>
<keyword evidence="1" id="KW-0472">Membrane</keyword>
<dbReference type="InterPro" id="IPR013783">
    <property type="entry name" value="Ig-like_fold"/>
</dbReference>
<keyword evidence="1" id="KW-1133">Transmembrane helix</keyword>
<evidence type="ECO:0000256" key="1">
    <source>
        <dbReference type="SAM" id="Phobius"/>
    </source>
</evidence>
<evidence type="ECO:0008006" key="5">
    <source>
        <dbReference type="Google" id="ProtNLM"/>
    </source>
</evidence>
<feature type="transmembrane region" description="Helical" evidence="1">
    <location>
        <begin position="292"/>
        <end position="312"/>
    </location>
</feature>
<protein>
    <recommendedName>
        <fullName evidence="5">DUF916 domain-containing protein</fullName>
    </recommendedName>
</protein>
<keyword evidence="1" id="KW-0812">Transmembrane</keyword>
<dbReference type="EMBL" id="JACIFH010000001">
    <property type="protein sequence ID" value="MBB4141314.1"/>
    <property type="molecule type" value="Genomic_DNA"/>
</dbReference>
<proteinExistence type="predicted"/>
<keyword evidence="2" id="KW-0732">Signal</keyword>
<organism evidence="3 4">
    <name type="scientific">Microbacterium invictum</name>
    <dbReference type="NCBI Taxonomy" id="515415"/>
    <lineage>
        <taxon>Bacteria</taxon>
        <taxon>Bacillati</taxon>
        <taxon>Actinomycetota</taxon>
        <taxon>Actinomycetes</taxon>
        <taxon>Micrococcales</taxon>
        <taxon>Microbacteriaceae</taxon>
        <taxon>Microbacterium</taxon>
    </lineage>
</organism>
<evidence type="ECO:0000256" key="2">
    <source>
        <dbReference type="SAM" id="SignalP"/>
    </source>
</evidence>
<sequence>MHSFRSRIAGGAAIVLLTVVAAAGVAAPGWAASDDVTWGVRAADNDHGTERQNFTYVVDPGESVDDTIEVTNHGADDLALELYAADGFTTSSGQLDVLTPGEASTEIGAWTTVETSSLLLEPGESAAVPFQLAVPENASPGDYAGAIVSSLQTSQDSGLSVDRRLGIRIHLQVGGELAPALEIADFTVEYDAAMWPFVTNPATAEVTVHNSGNARLAAGQTVTLSGLFWSSTSEPTQVPQLLPGETWTTSIEVTGIIPSVYLTAAGELVPTRPDGEVEDAVAASVGVWAVPWLLFGMIALAALIAVALTWAAKRRRRHAKQAEQQRISDAVDAALKERDSATT</sequence>
<feature type="signal peptide" evidence="2">
    <location>
        <begin position="1"/>
        <end position="31"/>
    </location>
</feature>
<reference evidence="3 4" key="1">
    <citation type="submission" date="2020-08" db="EMBL/GenBank/DDBJ databases">
        <title>Sequencing the genomes of 1000 actinobacteria strains.</title>
        <authorList>
            <person name="Klenk H.-P."/>
        </authorList>
    </citation>
    <scope>NUCLEOTIDE SEQUENCE [LARGE SCALE GENOMIC DNA]</scope>
    <source>
        <strain evidence="3 4">DSM 19600</strain>
    </source>
</reference>
<dbReference type="RefSeq" id="WP_183500804.1">
    <property type="nucleotide sequence ID" value="NZ_BAABCO010000003.1"/>
</dbReference>
<name>A0AA40VNF3_9MICO</name>
<dbReference type="Proteomes" id="UP000549113">
    <property type="component" value="Unassembled WGS sequence"/>
</dbReference>
<feature type="chain" id="PRO_5041286223" description="DUF916 domain-containing protein" evidence="2">
    <location>
        <begin position="32"/>
        <end position="343"/>
    </location>
</feature>
<keyword evidence="4" id="KW-1185">Reference proteome</keyword>
<evidence type="ECO:0000313" key="3">
    <source>
        <dbReference type="EMBL" id="MBB4141314.1"/>
    </source>
</evidence>
<accession>A0AA40VNF3</accession>
<dbReference type="GO" id="GO:0005975">
    <property type="term" value="P:carbohydrate metabolic process"/>
    <property type="evidence" value="ECO:0007669"/>
    <property type="project" value="UniProtKB-ARBA"/>
</dbReference>
<dbReference type="AlphaFoldDB" id="A0AA40VNF3"/>
<evidence type="ECO:0000313" key="4">
    <source>
        <dbReference type="Proteomes" id="UP000549113"/>
    </source>
</evidence>
<dbReference type="Gene3D" id="2.60.40.10">
    <property type="entry name" value="Immunoglobulins"/>
    <property type="match status" value="1"/>
</dbReference>
<comment type="caution">
    <text evidence="3">The sequence shown here is derived from an EMBL/GenBank/DDBJ whole genome shotgun (WGS) entry which is preliminary data.</text>
</comment>